<sequence>MEFLSRITGVIVDQAWDPIRRHFSYLVCYKRHIDKLEKEFEKLDVRRMDIQRMVDATTCQRLAEVGNEVQTWLEGISKIAPEVMRIRDEASVISTNCFLNIRMHYKLAREAAKHIKTIDDDLLKYKFDIVSHERQPPSTTASLLFNEDYLIFDSRKSHALKILAALKNESVHPIGLWGMGGVGKTTLVKDVAKQAKEHSLFDEVVMVTISQNIDLKKIQTEIAECLGFHLNEESVEVRAVKLADRLTTTDNKVLVILDDLWETLDLPKVGIRLSEMATTCKVVITTRNEYVCERMSCQEIVELKTLSNEESWSLFKRRAGDAAEYTPRIRELARNVAKECSGLPLALVVLGIALKGKISPEIWKTVLMQLKRSMEVDLLDVSKEVFQPIKLSFNYIKSEAAKSCLFHCCLYPEDWDIPKEELMHMMVGGGLLNVKSLDEAQGIVDVLLDHLKARALLLQGSSEGYVRMHDVVRDVAIQISAEDHGFYVQARQGWTEWPENIDPNCRRLSLMGNDIQDLSPDPMEYPRLETLILRGNKKLASIPEMFFRHMGSLMVLDLSSTGIESLPESFSFLTNLKVLNLKNCGSLQDISHINGLKKLAILILEGSPISIVPEGVAWAQNLRFVNLGFSESHPSSLDVYFSKVLLSCCRLEQLSMNKFDGSFRGLLSLRHLTRLFIFQVVGFDNSLSHEIVPEGSWPDRLLKFDICFLERRLSYLLFSSDRRVLQLSGTENLADWVKELLKNTVSLLFAEFPQTHLISTKSEIPLLDLSSLEHLQVVNWPNLEELFDYHEPLLHERTLLCQLKYMTIDNCPHLSHLLPSKYWPQSMLKLEELRVTNCPMMFELLPFGHEIQDTAILLPNLKILELSGLRRLYNVLQQWHCLPNLKDLTIHDCSIECVHIYIFMRNTPHPWTNPLPTLAKLHIENCPEMIEIMILDPYASWQAPCFFQGLRYLTIESCPRLTHLFSYNQAISMQHLSRLYIRKCAALEAVVISMENKEEASASTSTHVVHHASYNSLFPNLRELTLFMLPQLTAFHQPEALPIDWLFLQHCCIEKCPNLQNPLFGPCTPPQNQLKFPSFGEC</sequence>
<dbReference type="Proteomes" id="UP000827976">
    <property type="component" value="Chromosome 2"/>
</dbReference>
<gene>
    <name evidence="1" type="ORF">IHE45_02G051600</name>
</gene>
<evidence type="ECO:0000313" key="2">
    <source>
        <dbReference type="Proteomes" id="UP000827976"/>
    </source>
</evidence>
<organism evidence="1 2">
    <name type="scientific">Dioscorea alata</name>
    <name type="common">Purple yam</name>
    <dbReference type="NCBI Taxonomy" id="55571"/>
    <lineage>
        <taxon>Eukaryota</taxon>
        <taxon>Viridiplantae</taxon>
        <taxon>Streptophyta</taxon>
        <taxon>Embryophyta</taxon>
        <taxon>Tracheophyta</taxon>
        <taxon>Spermatophyta</taxon>
        <taxon>Magnoliopsida</taxon>
        <taxon>Liliopsida</taxon>
        <taxon>Dioscoreales</taxon>
        <taxon>Dioscoreaceae</taxon>
        <taxon>Dioscorea</taxon>
    </lineage>
</organism>
<keyword evidence="1" id="KW-0378">Hydrolase</keyword>
<name>A0ACB7WPM6_DIOAL</name>
<protein>
    <submittedName>
        <fullName evidence="1">P-loop containing nucleoside triphosphate hydrolase protein</fullName>
    </submittedName>
</protein>
<dbReference type="EMBL" id="CM037012">
    <property type="protein sequence ID" value="KAH7690494.1"/>
    <property type="molecule type" value="Genomic_DNA"/>
</dbReference>
<proteinExistence type="predicted"/>
<accession>A0ACB7WPM6</accession>
<comment type="caution">
    <text evidence="1">The sequence shown here is derived from an EMBL/GenBank/DDBJ whole genome shotgun (WGS) entry which is preliminary data.</text>
</comment>
<evidence type="ECO:0000313" key="1">
    <source>
        <dbReference type="EMBL" id="KAH7690494.1"/>
    </source>
</evidence>
<reference evidence="2" key="1">
    <citation type="journal article" date="2022" name="Nat. Commun.">
        <title>Chromosome evolution and the genetic basis of agronomically important traits in greater yam.</title>
        <authorList>
            <person name="Bredeson J.V."/>
            <person name="Lyons J.B."/>
            <person name="Oniyinde I.O."/>
            <person name="Okereke N.R."/>
            <person name="Kolade O."/>
            <person name="Nnabue I."/>
            <person name="Nwadili C.O."/>
            <person name="Hribova E."/>
            <person name="Parker M."/>
            <person name="Nwogha J."/>
            <person name="Shu S."/>
            <person name="Carlson J."/>
            <person name="Kariba R."/>
            <person name="Muthemba S."/>
            <person name="Knop K."/>
            <person name="Barton G.J."/>
            <person name="Sherwood A.V."/>
            <person name="Lopez-Montes A."/>
            <person name="Asiedu R."/>
            <person name="Jamnadass R."/>
            <person name="Muchugi A."/>
            <person name="Goodstein D."/>
            <person name="Egesi C.N."/>
            <person name="Featherston J."/>
            <person name="Asfaw A."/>
            <person name="Simpson G.G."/>
            <person name="Dolezel J."/>
            <person name="Hendre P.S."/>
            <person name="Van Deynze A."/>
            <person name="Kumar P.L."/>
            <person name="Obidiegwu J.E."/>
            <person name="Bhattacharjee R."/>
            <person name="Rokhsar D.S."/>
        </authorList>
    </citation>
    <scope>NUCLEOTIDE SEQUENCE [LARGE SCALE GENOMIC DNA]</scope>
    <source>
        <strain evidence="2">cv. TDa95/00328</strain>
    </source>
</reference>
<keyword evidence="2" id="KW-1185">Reference proteome</keyword>